<evidence type="ECO:0000313" key="2">
    <source>
        <dbReference type="EMBL" id="KAF9807473.1"/>
    </source>
</evidence>
<feature type="region of interest" description="Disordered" evidence="1">
    <location>
        <begin position="129"/>
        <end position="164"/>
    </location>
</feature>
<evidence type="ECO:0000256" key="1">
    <source>
        <dbReference type="SAM" id="MobiDB-lite"/>
    </source>
</evidence>
<accession>A0A8H7NWQ1</accession>
<protein>
    <submittedName>
        <fullName evidence="2">Uncharacterized protein</fullName>
    </submittedName>
</protein>
<evidence type="ECO:0000313" key="3">
    <source>
        <dbReference type="Proteomes" id="UP000639403"/>
    </source>
</evidence>
<reference evidence="2" key="1">
    <citation type="submission" date="2020-11" db="EMBL/GenBank/DDBJ databases">
        <authorList>
            <person name="Koelle M."/>
            <person name="Horta M.A.C."/>
            <person name="Nowrousian M."/>
            <person name="Ohm R.A."/>
            <person name="Benz P."/>
            <person name="Pilgard A."/>
        </authorList>
    </citation>
    <scope>NUCLEOTIDE SEQUENCE</scope>
    <source>
        <strain evidence="2">FPRL280</strain>
    </source>
</reference>
<dbReference type="EMBL" id="JADOXO010000274">
    <property type="protein sequence ID" value="KAF9807473.1"/>
    <property type="molecule type" value="Genomic_DNA"/>
</dbReference>
<organism evidence="2 3">
    <name type="scientific">Rhodonia placenta</name>
    <dbReference type="NCBI Taxonomy" id="104341"/>
    <lineage>
        <taxon>Eukaryota</taxon>
        <taxon>Fungi</taxon>
        <taxon>Dikarya</taxon>
        <taxon>Basidiomycota</taxon>
        <taxon>Agaricomycotina</taxon>
        <taxon>Agaricomycetes</taxon>
        <taxon>Polyporales</taxon>
        <taxon>Adustoporiaceae</taxon>
        <taxon>Rhodonia</taxon>
    </lineage>
</organism>
<reference evidence="2" key="2">
    <citation type="journal article" name="Front. Microbiol.">
        <title>Degradative Capacity of Two Strains of Rhodonia placenta: From Phenotype to Genotype.</title>
        <authorList>
            <person name="Kolle M."/>
            <person name="Horta M.A.C."/>
            <person name="Nowrousian M."/>
            <person name="Ohm R.A."/>
            <person name="Benz J.P."/>
            <person name="Pilgard A."/>
        </authorList>
    </citation>
    <scope>NUCLEOTIDE SEQUENCE</scope>
    <source>
        <strain evidence="2">FPRL280</strain>
    </source>
</reference>
<proteinExistence type="predicted"/>
<dbReference type="AlphaFoldDB" id="A0A8H7NWQ1"/>
<comment type="caution">
    <text evidence="2">The sequence shown here is derived from an EMBL/GenBank/DDBJ whole genome shotgun (WGS) entry which is preliminary data.</text>
</comment>
<sequence>MWLDTKRYFEITASELLDSARLPRVDFDRVHNDVRIALDVVVEYCRVFCLEDMAQASTWDEFSDLLYICYELARADITRPTRDDTLFNPYVIDVLERCASRGPERWGDNIRFQMYRIYSTLGHSTDSIPDEPVAEATISPAPSSQDTDETQREYPQVVEGTSMQ</sequence>
<name>A0A8H7NWQ1_9APHY</name>
<gene>
    <name evidence="2" type="ORF">IEO21_08202</name>
</gene>
<dbReference type="Proteomes" id="UP000639403">
    <property type="component" value="Unassembled WGS sequence"/>
</dbReference>